<dbReference type="CDD" id="cd06259">
    <property type="entry name" value="YdcF-like"/>
    <property type="match status" value="1"/>
</dbReference>
<dbReference type="PANTHER" id="PTHR30336">
    <property type="entry name" value="INNER MEMBRANE PROTEIN, PROBABLE PERMEASE"/>
    <property type="match status" value="1"/>
</dbReference>
<evidence type="ECO:0000313" key="3">
    <source>
        <dbReference type="Proteomes" id="UP000471031"/>
    </source>
</evidence>
<sequence>MLPPGLFIPLFLFGAFYCQRRRLQGPALFSAVMTLLLYLVSAPVAGDAIIRSLESRYTPPDAPSGDVIVMLGGGSTLDTPDIDGLGQMTGSSATRLLTAARLHRLTGAPIIVSAGQVYENSGVESRIALRQLVGLGVPESKIIAEEISRNTEENARYTKEILDARGFRNPILVTSAFHMERSVGHFSKAGVSTLPYPTDYRANRVATYTLADWTPTAAALSNTSLAIKEYLGLLPLLVK</sequence>
<dbReference type="GO" id="GO:0000270">
    <property type="term" value="P:peptidoglycan metabolic process"/>
    <property type="evidence" value="ECO:0007669"/>
    <property type="project" value="TreeGrafter"/>
</dbReference>
<keyword evidence="3" id="KW-1185">Reference proteome</keyword>
<dbReference type="InterPro" id="IPR014729">
    <property type="entry name" value="Rossmann-like_a/b/a_fold"/>
</dbReference>
<feature type="domain" description="DUF218" evidence="1">
    <location>
        <begin position="66"/>
        <end position="232"/>
    </location>
</feature>
<protein>
    <submittedName>
        <fullName evidence="2">YdcF family protein</fullName>
    </submittedName>
</protein>
<proteinExistence type="predicted"/>
<dbReference type="InterPro" id="IPR051599">
    <property type="entry name" value="Cell_Envelope_Assoc"/>
</dbReference>
<dbReference type="Proteomes" id="UP000471031">
    <property type="component" value="Unassembled WGS sequence"/>
</dbReference>
<accession>A0A845LGI8</accession>
<gene>
    <name evidence="2" type="ORF">GTO89_02870</name>
</gene>
<dbReference type="Pfam" id="PF02698">
    <property type="entry name" value="DUF218"/>
    <property type="match status" value="1"/>
</dbReference>
<dbReference type="GO" id="GO:0005886">
    <property type="term" value="C:plasma membrane"/>
    <property type="evidence" value="ECO:0007669"/>
    <property type="project" value="TreeGrafter"/>
</dbReference>
<dbReference type="AlphaFoldDB" id="A0A845LGI8"/>
<dbReference type="InterPro" id="IPR003848">
    <property type="entry name" value="DUF218"/>
</dbReference>
<dbReference type="Gene3D" id="3.40.50.620">
    <property type="entry name" value="HUPs"/>
    <property type="match status" value="1"/>
</dbReference>
<comment type="caution">
    <text evidence="2">The sequence shown here is derived from an EMBL/GenBank/DDBJ whole genome shotgun (WGS) entry which is preliminary data.</text>
</comment>
<dbReference type="PANTHER" id="PTHR30336:SF4">
    <property type="entry name" value="ENVELOPE BIOGENESIS FACTOR ELYC"/>
    <property type="match status" value="1"/>
</dbReference>
<name>A0A845LGI8_HELGE</name>
<reference evidence="2 3" key="1">
    <citation type="submission" date="2020-01" db="EMBL/GenBank/DDBJ databases">
        <title>Whole genome sequence of Heliobacterium gestii DSM 11169.</title>
        <authorList>
            <person name="Kyndt J.A."/>
            <person name="Meyer T.E."/>
        </authorList>
    </citation>
    <scope>NUCLEOTIDE SEQUENCE [LARGE SCALE GENOMIC DNA]</scope>
    <source>
        <strain evidence="2 3">DSM 11169</strain>
    </source>
</reference>
<dbReference type="OrthoDB" id="9782395at2"/>
<evidence type="ECO:0000259" key="1">
    <source>
        <dbReference type="Pfam" id="PF02698"/>
    </source>
</evidence>
<dbReference type="EMBL" id="WXEX01000002">
    <property type="protein sequence ID" value="MZP41976.1"/>
    <property type="molecule type" value="Genomic_DNA"/>
</dbReference>
<evidence type="ECO:0000313" key="2">
    <source>
        <dbReference type="EMBL" id="MZP41976.1"/>
    </source>
</evidence>
<organism evidence="2 3">
    <name type="scientific">Heliomicrobium gestii</name>
    <name type="common">Heliobacterium gestii</name>
    <dbReference type="NCBI Taxonomy" id="2699"/>
    <lineage>
        <taxon>Bacteria</taxon>
        <taxon>Bacillati</taxon>
        <taxon>Bacillota</taxon>
        <taxon>Clostridia</taxon>
        <taxon>Eubacteriales</taxon>
        <taxon>Heliobacteriaceae</taxon>
        <taxon>Heliomicrobium</taxon>
    </lineage>
</organism>
<dbReference type="GO" id="GO:0043164">
    <property type="term" value="P:Gram-negative-bacterium-type cell wall biogenesis"/>
    <property type="evidence" value="ECO:0007669"/>
    <property type="project" value="TreeGrafter"/>
</dbReference>